<reference evidence="1" key="1">
    <citation type="submission" date="2024-09" db="EMBL/GenBank/DDBJ databases">
        <title>Black Yeasts Isolated from many extreme environments.</title>
        <authorList>
            <person name="Coleine C."/>
            <person name="Stajich J.E."/>
            <person name="Selbmann L."/>
        </authorList>
    </citation>
    <scope>NUCLEOTIDE SEQUENCE</scope>
    <source>
        <strain evidence="1">CCFEE 5737</strain>
    </source>
</reference>
<accession>A0ACC3CS96</accession>
<keyword evidence="2" id="KW-1185">Reference proteome</keyword>
<dbReference type="Proteomes" id="UP001186974">
    <property type="component" value="Unassembled WGS sequence"/>
</dbReference>
<comment type="caution">
    <text evidence="1">The sequence shown here is derived from an EMBL/GenBank/DDBJ whole genome shotgun (WGS) entry which is preliminary data.</text>
</comment>
<name>A0ACC3CS96_9PEZI</name>
<dbReference type="EMBL" id="JAWDJW010012461">
    <property type="protein sequence ID" value="KAK3044072.1"/>
    <property type="molecule type" value="Genomic_DNA"/>
</dbReference>
<feature type="non-terminal residue" evidence="1">
    <location>
        <position position="79"/>
    </location>
</feature>
<gene>
    <name evidence="1" type="primary">ERG6_1</name>
    <name evidence="1" type="ORF">LTS18_002248</name>
</gene>
<proteinExistence type="predicted"/>
<evidence type="ECO:0000313" key="2">
    <source>
        <dbReference type="Proteomes" id="UP001186974"/>
    </source>
</evidence>
<protein>
    <submittedName>
        <fullName evidence="1">Delta(24)-sterol C-methyltransferase</fullName>
    </submittedName>
</protein>
<evidence type="ECO:0000313" key="1">
    <source>
        <dbReference type="EMBL" id="KAK3044072.1"/>
    </source>
</evidence>
<sequence>MAPMALEKEDRERDAAFNKAMHGKSALANGGMRSMIQKDAKAQAAAVDEYFKHWDNKKAGEETDAIREARRAEYATLTR</sequence>
<organism evidence="1 2">
    <name type="scientific">Coniosporium uncinatum</name>
    <dbReference type="NCBI Taxonomy" id="93489"/>
    <lineage>
        <taxon>Eukaryota</taxon>
        <taxon>Fungi</taxon>
        <taxon>Dikarya</taxon>
        <taxon>Ascomycota</taxon>
        <taxon>Pezizomycotina</taxon>
        <taxon>Dothideomycetes</taxon>
        <taxon>Dothideomycetes incertae sedis</taxon>
        <taxon>Coniosporium</taxon>
    </lineage>
</organism>